<proteinExistence type="predicted"/>
<feature type="region of interest" description="Disordered" evidence="1">
    <location>
        <begin position="1"/>
        <end position="49"/>
    </location>
</feature>
<dbReference type="EMBL" id="JAIQCJ010002123">
    <property type="protein sequence ID" value="KAJ8782150.1"/>
    <property type="molecule type" value="Genomic_DNA"/>
</dbReference>
<evidence type="ECO:0000313" key="3">
    <source>
        <dbReference type="Proteomes" id="UP001159641"/>
    </source>
</evidence>
<organism evidence="2 3">
    <name type="scientific">Eschrichtius robustus</name>
    <name type="common">California gray whale</name>
    <name type="synonym">Eschrichtius gibbosus</name>
    <dbReference type="NCBI Taxonomy" id="9764"/>
    <lineage>
        <taxon>Eukaryota</taxon>
        <taxon>Metazoa</taxon>
        <taxon>Chordata</taxon>
        <taxon>Craniata</taxon>
        <taxon>Vertebrata</taxon>
        <taxon>Euteleostomi</taxon>
        <taxon>Mammalia</taxon>
        <taxon>Eutheria</taxon>
        <taxon>Laurasiatheria</taxon>
        <taxon>Artiodactyla</taxon>
        <taxon>Whippomorpha</taxon>
        <taxon>Cetacea</taxon>
        <taxon>Mysticeti</taxon>
        <taxon>Eschrichtiidae</taxon>
        <taxon>Eschrichtius</taxon>
    </lineage>
</organism>
<accession>A0AB34GU25</accession>
<dbReference type="AlphaFoldDB" id="A0AB34GU25"/>
<comment type="caution">
    <text evidence="2">The sequence shown here is derived from an EMBL/GenBank/DDBJ whole genome shotgun (WGS) entry which is preliminary data.</text>
</comment>
<feature type="compositionally biased region" description="Pro residues" evidence="1">
    <location>
        <begin position="28"/>
        <end position="38"/>
    </location>
</feature>
<protein>
    <recommendedName>
        <fullName evidence="4">CUB domain-containing protein</fullName>
    </recommendedName>
</protein>
<evidence type="ECO:0000256" key="1">
    <source>
        <dbReference type="SAM" id="MobiDB-lite"/>
    </source>
</evidence>
<dbReference type="Proteomes" id="UP001159641">
    <property type="component" value="Unassembled WGS sequence"/>
</dbReference>
<keyword evidence="3" id="KW-1185">Reference proteome</keyword>
<evidence type="ECO:0000313" key="2">
    <source>
        <dbReference type="EMBL" id="KAJ8782150.1"/>
    </source>
</evidence>
<feature type="compositionally biased region" description="Low complexity" evidence="1">
    <location>
        <begin position="7"/>
        <end position="19"/>
    </location>
</feature>
<sequence length="208" mass="22160">MRLGTERAPAAAVRSVAAVGPDWAPLRSPRPPPGPGPGPGSGRPRARPRADCPRALLTAAAAAVMQRRRRALPPAALLEAPGARVIIEPACGLRKAVVTGSQNLPRKTAFPWAGNIPGQSMASSSGVGTCARASCSKFNHPPFVWGNQERNSKYPPDRECIYIIEGEEASARAGENIQPSLATSKLWMDNMHIDITKIGFGDRTHNYL</sequence>
<evidence type="ECO:0008006" key="4">
    <source>
        <dbReference type="Google" id="ProtNLM"/>
    </source>
</evidence>
<name>A0AB34GU25_ESCRO</name>
<reference evidence="2 3" key="1">
    <citation type="submission" date="2022-11" db="EMBL/GenBank/DDBJ databases">
        <title>Whole genome sequence of Eschrichtius robustus ER-17-0199.</title>
        <authorList>
            <person name="Bruniche-Olsen A."/>
            <person name="Black A.N."/>
            <person name="Fields C.J."/>
            <person name="Walden K."/>
            <person name="Dewoody J.A."/>
        </authorList>
    </citation>
    <scope>NUCLEOTIDE SEQUENCE [LARGE SCALE GENOMIC DNA]</scope>
    <source>
        <strain evidence="2">ER-17-0199</strain>
        <tissue evidence="2">Blubber</tissue>
    </source>
</reference>
<gene>
    <name evidence="2" type="ORF">J1605_010342</name>
</gene>